<reference evidence="7" key="2">
    <citation type="submission" date="2022-08" db="UniProtKB">
        <authorList>
            <consortium name="EnsemblMetazoa"/>
        </authorList>
    </citation>
    <scope>IDENTIFICATION</scope>
    <source>
        <strain evidence="7">EBRO</strain>
    </source>
</reference>
<dbReference type="EnsemblMetazoa" id="AATE000862-RA">
    <property type="protein sequence ID" value="AATE000862-PA.1"/>
    <property type="gene ID" value="AATE000862"/>
</dbReference>
<protein>
    <recommendedName>
        <fullName evidence="3">Dynactin subunit 6</fullName>
    </recommendedName>
</protein>
<dbReference type="AlphaFoldDB" id="A0A182IKH2"/>
<evidence type="ECO:0000256" key="1">
    <source>
        <dbReference type="ARBA" id="ARBA00004245"/>
    </source>
</evidence>
<dbReference type="VEuPathDB" id="VectorBase:AATE000862"/>
<dbReference type="PANTHER" id="PTHR13072">
    <property type="entry name" value="DYNACTIN 6"/>
    <property type="match status" value="1"/>
</dbReference>
<evidence type="ECO:0000313" key="8">
    <source>
        <dbReference type="Proteomes" id="UP000075880"/>
    </source>
</evidence>
<reference evidence="8" key="1">
    <citation type="submission" date="2021-09" db="EMBL/GenBank/DDBJ databases">
        <authorList>
            <consortium name="Infravec"/>
            <person name="Campbell I L."/>
            <person name="Maslen G."/>
            <person name="Yates A."/>
        </authorList>
    </citation>
    <scope>NUCLEOTIDE SEQUENCE [LARGE SCALE GENOMIC DNA]</scope>
    <source>
        <strain evidence="8">Infravec2 EBRE</strain>
    </source>
</reference>
<evidence type="ECO:0000256" key="6">
    <source>
        <dbReference type="ARBA" id="ARBA00034687"/>
    </source>
</evidence>
<evidence type="ECO:0000256" key="2">
    <source>
        <dbReference type="ARBA" id="ARBA00007719"/>
    </source>
</evidence>
<keyword evidence="5" id="KW-0206">Cytoskeleton</keyword>
<dbReference type="Proteomes" id="UP000075880">
    <property type="component" value="Unassembled WGS sequence"/>
</dbReference>
<evidence type="ECO:0000256" key="5">
    <source>
        <dbReference type="ARBA" id="ARBA00023212"/>
    </source>
</evidence>
<keyword evidence="8" id="KW-1185">Reference proteome</keyword>
<dbReference type="CDD" id="cd04646">
    <property type="entry name" value="LbH_Dynactin_6"/>
    <property type="match status" value="1"/>
</dbReference>
<name>A0A182IKH2_ANOAO</name>
<comment type="similarity">
    <text evidence="2">Belongs to the dynactin subunits 5/6 family. Dynactin subunit 6 subfamily.</text>
</comment>
<dbReference type="InterPro" id="IPR011004">
    <property type="entry name" value="Trimer_LpxA-like_sf"/>
</dbReference>
<dbReference type="STRING" id="41427.A0A182IKH2"/>
<evidence type="ECO:0000256" key="4">
    <source>
        <dbReference type="ARBA" id="ARBA00022490"/>
    </source>
</evidence>
<proteinExistence type="inferred from homology"/>
<dbReference type="GO" id="GO:0070840">
    <property type="term" value="F:dynein complex binding"/>
    <property type="evidence" value="ECO:0007669"/>
    <property type="project" value="TreeGrafter"/>
</dbReference>
<dbReference type="OrthoDB" id="2355at2759"/>
<accession>A0A182IKH2</accession>
<dbReference type="Gene3D" id="2.160.10.10">
    <property type="entry name" value="Hexapeptide repeat proteins"/>
    <property type="match status" value="1"/>
</dbReference>
<comment type="function">
    <text evidence="6">Part of the dynactin complex that activates the molecular motor dynein for ultra-processive transport along microtubules.</text>
</comment>
<keyword evidence="4" id="KW-0963">Cytoplasm</keyword>
<organism evidence="7">
    <name type="scientific">Anopheles atroparvus</name>
    <name type="common">European mosquito</name>
    <dbReference type="NCBI Taxonomy" id="41427"/>
    <lineage>
        <taxon>Eukaryota</taxon>
        <taxon>Metazoa</taxon>
        <taxon>Ecdysozoa</taxon>
        <taxon>Arthropoda</taxon>
        <taxon>Hexapoda</taxon>
        <taxon>Insecta</taxon>
        <taxon>Pterygota</taxon>
        <taxon>Neoptera</taxon>
        <taxon>Endopterygota</taxon>
        <taxon>Diptera</taxon>
        <taxon>Nematocera</taxon>
        <taxon>Culicoidea</taxon>
        <taxon>Culicidae</taxon>
        <taxon>Anophelinae</taxon>
        <taxon>Anopheles</taxon>
    </lineage>
</organism>
<sequence length="194" mass="21256">MNLVKSNDFKIMPRSMVCEDSNLRGDITISTGCVIHPSSTIIAESGPIILGENCIVEEYATVRYRIPENHPAYAEVADGGIAKPLVIGPDNVFEVGSTVEALSIGDRNVFECKSYVSADVTVGSGCVIGAGCRLVGKQTLADKTVIYGGQCLRREALDKQKTQMIQLDYLRKILPNYHHLRKVNYDPKKARAQI</sequence>
<dbReference type="EnsemblMetazoa" id="ENSAATROPT008275">
    <property type="protein sequence ID" value="ENSAATROPP007437"/>
    <property type="gene ID" value="ENSAATROPG006736"/>
</dbReference>
<dbReference type="PANTHER" id="PTHR13072:SF0">
    <property type="entry name" value="DYNACTIN SUBUNIT 6"/>
    <property type="match status" value="1"/>
</dbReference>
<comment type="subcellular location">
    <subcellularLocation>
        <location evidence="1">Cytoplasm</location>
        <location evidence="1">Cytoskeleton</location>
    </subcellularLocation>
</comment>
<dbReference type="InterPro" id="IPR027777">
    <property type="entry name" value="DCTN6"/>
</dbReference>
<dbReference type="GO" id="GO:0005869">
    <property type="term" value="C:dynactin complex"/>
    <property type="evidence" value="ECO:0007669"/>
    <property type="project" value="InterPro"/>
</dbReference>
<dbReference type="GO" id="GO:0007052">
    <property type="term" value="P:mitotic spindle organization"/>
    <property type="evidence" value="ECO:0007669"/>
    <property type="project" value="TreeGrafter"/>
</dbReference>
<dbReference type="SUPFAM" id="SSF51161">
    <property type="entry name" value="Trimeric LpxA-like enzymes"/>
    <property type="match status" value="1"/>
</dbReference>
<evidence type="ECO:0000256" key="3">
    <source>
        <dbReference type="ARBA" id="ARBA00016573"/>
    </source>
</evidence>
<evidence type="ECO:0000313" key="7">
    <source>
        <dbReference type="EnsemblMetazoa" id="AATE000862-PA.1"/>
    </source>
</evidence>